<dbReference type="AlphaFoldDB" id="A0A4V1MSR3"/>
<dbReference type="EMBL" id="PYAL01000001">
    <property type="protein sequence ID" value="RXN92940.1"/>
    <property type="molecule type" value="Genomic_DNA"/>
</dbReference>
<keyword evidence="2" id="KW-1185">Reference proteome</keyword>
<evidence type="ECO:0000313" key="2">
    <source>
        <dbReference type="Proteomes" id="UP000290849"/>
    </source>
</evidence>
<reference evidence="1 2" key="1">
    <citation type="journal article" date="2017" name="Int. J. Syst. Evol. Microbiol.">
        <title>Achromobacter aloeverae sp. nov., isolated from the root of Aloe vera (L.) Burm.f.</title>
        <authorList>
            <person name="Kuncharoen N."/>
            <person name="Muramatsu Y."/>
            <person name="Shibata C."/>
            <person name="Kamakura Y."/>
            <person name="Nakagawa Y."/>
            <person name="Tanasupawat S."/>
        </authorList>
    </citation>
    <scope>NUCLEOTIDE SEQUENCE [LARGE SCALE GENOMIC DNA]</scope>
    <source>
        <strain evidence="1 2">AVA-1</strain>
    </source>
</reference>
<name>A0A4V1MSR3_9BURK</name>
<dbReference type="RefSeq" id="WP_129148895.1">
    <property type="nucleotide sequence ID" value="NZ_JBHSDO010000006.1"/>
</dbReference>
<dbReference type="Proteomes" id="UP000290849">
    <property type="component" value="Unassembled WGS sequence"/>
</dbReference>
<comment type="caution">
    <text evidence="1">The sequence shown here is derived from an EMBL/GenBank/DDBJ whole genome shotgun (WGS) entry which is preliminary data.</text>
</comment>
<dbReference type="OrthoDB" id="8686335at2"/>
<evidence type="ECO:0000313" key="1">
    <source>
        <dbReference type="EMBL" id="RXN92940.1"/>
    </source>
</evidence>
<organism evidence="1 2">
    <name type="scientific">Achromobacter aloeverae</name>
    <dbReference type="NCBI Taxonomy" id="1750518"/>
    <lineage>
        <taxon>Bacteria</taxon>
        <taxon>Pseudomonadati</taxon>
        <taxon>Pseudomonadota</taxon>
        <taxon>Betaproteobacteria</taxon>
        <taxon>Burkholderiales</taxon>
        <taxon>Alcaligenaceae</taxon>
        <taxon>Achromobacter</taxon>
    </lineage>
</organism>
<sequence>MSHTPPSTPDQPQWGYERPDCRGANALGLFIDDLQRVLDTHAGDIAAQPAQLYEAQAQANELVRRYAALDGAPAAFTGQSVNLRVARNSAGAVQLVPLFSASLKQALITLLNAGGSRQ</sequence>
<accession>A0A4V1MSR3</accession>
<proteinExistence type="predicted"/>
<gene>
    <name evidence="1" type="ORF">C7R54_04170</name>
</gene>
<protein>
    <submittedName>
        <fullName evidence="1">Uncharacterized protein</fullName>
    </submittedName>
</protein>